<gene>
    <name evidence="3" type="ORF">HFQ381_LOCUS16245</name>
    <name evidence="2" type="ORF">LUA448_LOCUS22711</name>
</gene>
<reference evidence="3" key="1">
    <citation type="submission" date="2021-02" db="EMBL/GenBank/DDBJ databases">
        <authorList>
            <person name="Nowell W R."/>
        </authorList>
    </citation>
    <scope>NUCLEOTIDE SEQUENCE</scope>
</reference>
<dbReference type="Proteomes" id="UP000663833">
    <property type="component" value="Unassembled WGS sequence"/>
</dbReference>
<accession>A0A820KPB6</accession>
<comment type="caution">
    <text evidence="3">The sequence shown here is derived from an EMBL/GenBank/DDBJ whole genome shotgun (WGS) entry which is preliminary data.</text>
</comment>
<dbReference type="EMBL" id="CAJOBO010001141">
    <property type="protein sequence ID" value="CAF4343264.1"/>
    <property type="molecule type" value="Genomic_DNA"/>
</dbReference>
<sequence>MFQTSNIVYQNVYLTDDFKIGLEYDNHRGLLNIILANTDNRSTELPFHINILSNQYKECELTLKNNEYFLSSTELQDDLENEITDFSYGEDDEPKICIELSNIYVYDLFDESEDDLSPAMITSSSSSPLLFSSSLSSSSSCFDEPTIDNDDGYSTHSLDDTEQQQQQQQQSSISISPSKMIIPFISYQHFYSIEQNILSIRRLIEQVIWLNPFKKTVKQMMNNHLFD</sequence>
<organism evidence="3 4">
    <name type="scientific">Rotaria socialis</name>
    <dbReference type="NCBI Taxonomy" id="392032"/>
    <lineage>
        <taxon>Eukaryota</taxon>
        <taxon>Metazoa</taxon>
        <taxon>Spiralia</taxon>
        <taxon>Gnathifera</taxon>
        <taxon>Rotifera</taxon>
        <taxon>Eurotatoria</taxon>
        <taxon>Bdelloidea</taxon>
        <taxon>Philodinida</taxon>
        <taxon>Philodinidae</taxon>
        <taxon>Rotaria</taxon>
    </lineage>
</organism>
<evidence type="ECO:0000313" key="3">
    <source>
        <dbReference type="EMBL" id="CAF4343264.1"/>
    </source>
</evidence>
<evidence type="ECO:0000256" key="1">
    <source>
        <dbReference type="SAM" id="MobiDB-lite"/>
    </source>
</evidence>
<protein>
    <submittedName>
        <fullName evidence="3">Uncharacterized protein</fullName>
    </submittedName>
</protein>
<feature type="compositionally biased region" description="Low complexity" evidence="1">
    <location>
        <begin position="163"/>
        <end position="174"/>
    </location>
</feature>
<evidence type="ECO:0000313" key="4">
    <source>
        <dbReference type="Proteomes" id="UP000663851"/>
    </source>
</evidence>
<dbReference type="Proteomes" id="UP000663851">
    <property type="component" value="Unassembled WGS sequence"/>
</dbReference>
<name>A0A820KPB6_9BILA</name>
<proteinExistence type="predicted"/>
<evidence type="ECO:0000313" key="2">
    <source>
        <dbReference type="EMBL" id="CAF3461922.1"/>
    </source>
</evidence>
<dbReference type="AlphaFoldDB" id="A0A820KPB6"/>
<feature type="region of interest" description="Disordered" evidence="1">
    <location>
        <begin position="149"/>
        <end position="174"/>
    </location>
</feature>
<dbReference type="EMBL" id="CAJNYD010002927">
    <property type="protein sequence ID" value="CAF3461922.1"/>
    <property type="molecule type" value="Genomic_DNA"/>
</dbReference>